<evidence type="ECO:0000256" key="2">
    <source>
        <dbReference type="ARBA" id="ARBA00007069"/>
    </source>
</evidence>
<dbReference type="GO" id="GO:0005886">
    <property type="term" value="C:plasma membrane"/>
    <property type="evidence" value="ECO:0007669"/>
    <property type="project" value="UniProtKB-SubCell"/>
</dbReference>
<dbReference type="InterPro" id="IPR000515">
    <property type="entry name" value="MetI-like"/>
</dbReference>
<keyword evidence="11" id="KW-1185">Reference proteome</keyword>
<evidence type="ECO:0000313" key="11">
    <source>
        <dbReference type="Proteomes" id="UP000611762"/>
    </source>
</evidence>
<evidence type="ECO:0000256" key="3">
    <source>
        <dbReference type="ARBA" id="ARBA00022448"/>
    </source>
</evidence>
<gene>
    <name evidence="10" type="ORF">H8698_05800</name>
</gene>
<dbReference type="PANTHER" id="PTHR43848">
    <property type="entry name" value="PUTRESCINE TRANSPORT SYSTEM PERMEASE PROTEIN POTI"/>
    <property type="match status" value="1"/>
</dbReference>
<sequence length="257" mass="28300">MKDKLSKLYLYLVFIFLYAPIIILMIYSFNESKYRVWTGFSLKWYIELFHNRQIMDALYNTIFVAVIASILSTIIGTAAAIGIDGLKKWQKSTVMNVTMLPVLNPDIVTGISLMLLFYIGKLPTGRFTLILAHMSFCIPYVILSVMPKLKQVNAGTYEAALDLGATPALATVKVTLPEIMPGVINGLLMAFTLSIDDFIVSYFTTGPGVENLSILIYNAAKKGVSPSINALSALMFAVILVLLIIINARTNKNAAKA</sequence>
<dbReference type="Gene3D" id="1.10.3720.10">
    <property type="entry name" value="MetI-like"/>
    <property type="match status" value="1"/>
</dbReference>
<feature type="transmembrane region" description="Helical" evidence="8">
    <location>
        <begin position="94"/>
        <end position="119"/>
    </location>
</feature>
<keyword evidence="6 8" id="KW-1133">Transmembrane helix</keyword>
<proteinExistence type="inferred from homology"/>
<evidence type="ECO:0000256" key="8">
    <source>
        <dbReference type="RuleBase" id="RU363032"/>
    </source>
</evidence>
<comment type="subcellular location">
    <subcellularLocation>
        <location evidence="1 8">Cell membrane</location>
        <topology evidence="1 8">Multi-pass membrane protein</topology>
    </subcellularLocation>
</comment>
<evidence type="ECO:0000256" key="6">
    <source>
        <dbReference type="ARBA" id="ARBA00022989"/>
    </source>
</evidence>
<keyword evidence="5 8" id="KW-0812">Transmembrane</keyword>
<dbReference type="Pfam" id="PF00528">
    <property type="entry name" value="BPD_transp_1"/>
    <property type="match status" value="1"/>
</dbReference>
<dbReference type="Proteomes" id="UP000611762">
    <property type="component" value="Unassembled WGS sequence"/>
</dbReference>
<feature type="transmembrane region" description="Helical" evidence="8">
    <location>
        <begin position="224"/>
        <end position="246"/>
    </location>
</feature>
<evidence type="ECO:0000313" key="10">
    <source>
        <dbReference type="EMBL" id="MBC8540487.1"/>
    </source>
</evidence>
<keyword evidence="3 8" id="KW-0813">Transport</keyword>
<feature type="domain" description="ABC transmembrane type-1" evidence="9">
    <location>
        <begin position="58"/>
        <end position="246"/>
    </location>
</feature>
<evidence type="ECO:0000256" key="7">
    <source>
        <dbReference type="ARBA" id="ARBA00023136"/>
    </source>
</evidence>
<evidence type="ECO:0000256" key="1">
    <source>
        <dbReference type="ARBA" id="ARBA00004651"/>
    </source>
</evidence>
<dbReference type="CDD" id="cd06261">
    <property type="entry name" value="TM_PBP2"/>
    <property type="match status" value="1"/>
</dbReference>
<evidence type="ECO:0000256" key="4">
    <source>
        <dbReference type="ARBA" id="ARBA00022475"/>
    </source>
</evidence>
<dbReference type="SUPFAM" id="SSF161098">
    <property type="entry name" value="MetI-like"/>
    <property type="match status" value="1"/>
</dbReference>
<evidence type="ECO:0000259" key="9">
    <source>
        <dbReference type="PROSITE" id="PS50928"/>
    </source>
</evidence>
<dbReference type="RefSeq" id="WP_249311670.1">
    <property type="nucleotide sequence ID" value="NZ_JACRSU010000002.1"/>
</dbReference>
<dbReference type="InterPro" id="IPR051789">
    <property type="entry name" value="Bact_Polyamine_Transport"/>
</dbReference>
<reference evidence="10" key="1">
    <citation type="submission" date="2020-08" db="EMBL/GenBank/DDBJ databases">
        <title>Genome public.</title>
        <authorList>
            <person name="Liu C."/>
            <person name="Sun Q."/>
        </authorList>
    </citation>
    <scope>NUCLEOTIDE SEQUENCE</scope>
    <source>
        <strain evidence="10">H8</strain>
    </source>
</reference>
<evidence type="ECO:0000256" key="5">
    <source>
        <dbReference type="ARBA" id="ARBA00022692"/>
    </source>
</evidence>
<organism evidence="10 11">
    <name type="scientific">Congzhengia minquanensis</name>
    <dbReference type="NCBI Taxonomy" id="2763657"/>
    <lineage>
        <taxon>Bacteria</taxon>
        <taxon>Bacillati</taxon>
        <taxon>Bacillota</taxon>
        <taxon>Clostridia</taxon>
        <taxon>Eubacteriales</taxon>
        <taxon>Oscillospiraceae</taxon>
        <taxon>Congzhengia</taxon>
    </lineage>
</organism>
<comment type="caution">
    <text evidence="10">The sequence shown here is derived from an EMBL/GenBank/DDBJ whole genome shotgun (WGS) entry which is preliminary data.</text>
</comment>
<protein>
    <submittedName>
        <fullName evidence="10">ABC transporter permease</fullName>
    </submittedName>
</protein>
<dbReference type="AlphaFoldDB" id="A0A926DML6"/>
<feature type="transmembrane region" description="Helical" evidence="8">
    <location>
        <begin position="9"/>
        <end position="29"/>
    </location>
</feature>
<dbReference type="InterPro" id="IPR035906">
    <property type="entry name" value="MetI-like_sf"/>
</dbReference>
<feature type="transmembrane region" description="Helical" evidence="8">
    <location>
        <begin position="125"/>
        <end position="143"/>
    </location>
</feature>
<dbReference type="PANTHER" id="PTHR43848:SF2">
    <property type="entry name" value="PUTRESCINE TRANSPORT SYSTEM PERMEASE PROTEIN POTI"/>
    <property type="match status" value="1"/>
</dbReference>
<feature type="transmembrane region" description="Helical" evidence="8">
    <location>
        <begin position="57"/>
        <end position="82"/>
    </location>
</feature>
<dbReference type="GO" id="GO:0055085">
    <property type="term" value="P:transmembrane transport"/>
    <property type="evidence" value="ECO:0007669"/>
    <property type="project" value="InterPro"/>
</dbReference>
<accession>A0A926DML6</accession>
<dbReference type="EMBL" id="JACRSU010000002">
    <property type="protein sequence ID" value="MBC8540487.1"/>
    <property type="molecule type" value="Genomic_DNA"/>
</dbReference>
<dbReference type="PROSITE" id="PS50928">
    <property type="entry name" value="ABC_TM1"/>
    <property type="match status" value="1"/>
</dbReference>
<keyword evidence="7 8" id="KW-0472">Membrane</keyword>
<name>A0A926DML6_9FIRM</name>
<keyword evidence="4" id="KW-1003">Cell membrane</keyword>
<comment type="similarity">
    <text evidence="2">Belongs to the binding-protein-dependent transport system permease family. CysTW subfamily.</text>
</comment>